<dbReference type="RefSeq" id="WP_021289085.1">
    <property type="nucleotide sequence ID" value="NZ_BNER01000003.1"/>
</dbReference>
<dbReference type="STRING" id="1462526.BN990_01305"/>
<evidence type="ECO:0000313" key="3">
    <source>
        <dbReference type="Proteomes" id="UP000028875"/>
    </source>
</evidence>
<reference evidence="2 3" key="1">
    <citation type="submission" date="2014-03" db="EMBL/GenBank/DDBJ databases">
        <authorList>
            <person name="Urmite Genomes U."/>
        </authorList>
    </citation>
    <scope>NUCLEOTIDE SEQUENCE [LARGE SCALE GENOMIC DNA]</scope>
    <source>
        <strain evidence="2 3">Vm-5</strain>
    </source>
</reference>
<evidence type="ECO:0000313" key="2">
    <source>
        <dbReference type="EMBL" id="CDQ39024.1"/>
    </source>
</evidence>
<accession>A0A024Q979</accession>
<dbReference type="InterPro" id="IPR006938">
    <property type="entry name" value="DUF624"/>
</dbReference>
<sequence length="195" mass="22820">MRVILEKYTNILQQLYWFAYLQLLWVIFSVCGCIIFGIFPATYALFHIWKDFQSDTSTTKALFQQFHHVYMTSFFSLNKAGMLWQAMVLLISTNLVIIHPDYVLFKWMVLGMLGFLLLSVIHFFRQVDLNGQIIGQIKKSFMLVLLYPKNNAIYMIVFLGLILSLYVLPGVTFFFGVSLSIYLIVQFDRKTDCIF</sequence>
<keyword evidence="1" id="KW-0472">Membrane</keyword>
<protein>
    <submittedName>
        <fullName evidence="2">Putative integral membrane protein</fullName>
    </submittedName>
</protein>
<feature type="transmembrane region" description="Helical" evidence="1">
    <location>
        <begin position="152"/>
        <end position="185"/>
    </location>
</feature>
<dbReference type="Pfam" id="PF04854">
    <property type="entry name" value="DUF624"/>
    <property type="match status" value="1"/>
</dbReference>
<gene>
    <name evidence="2" type="ORF">BN990_01305</name>
</gene>
<evidence type="ECO:0000256" key="1">
    <source>
        <dbReference type="SAM" id="Phobius"/>
    </source>
</evidence>
<dbReference type="eggNOG" id="COG5578">
    <property type="taxonomic scope" value="Bacteria"/>
</dbReference>
<keyword evidence="1" id="KW-1133">Transmembrane helix</keyword>
<name>A0A024Q979_9BACI</name>
<keyword evidence="3" id="KW-1185">Reference proteome</keyword>
<proteinExistence type="predicted"/>
<dbReference type="OrthoDB" id="2182676at2"/>
<dbReference type="PROSITE" id="PS51257">
    <property type="entry name" value="PROKAR_LIPOPROTEIN"/>
    <property type="match status" value="1"/>
</dbReference>
<dbReference type="EMBL" id="CCDP010000001">
    <property type="protein sequence ID" value="CDQ39024.1"/>
    <property type="molecule type" value="Genomic_DNA"/>
</dbReference>
<dbReference type="AlphaFoldDB" id="A0A024Q979"/>
<dbReference type="Proteomes" id="UP000028875">
    <property type="component" value="Unassembled WGS sequence"/>
</dbReference>
<feature type="transmembrane region" description="Helical" evidence="1">
    <location>
        <begin position="21"/>
        <end position="49"/>
    </location>
</feature>
<keyword evidence="1" id="KW-0812">Transmembrane</keyword>
<feature type="transmembrane region" description="Helical" evidence="1">
    <location>
        <begin position="103"/>
        <end position="124"/>
    </location>
</feature>
<organism evidence="2 3">
    <name type="scientific">Virgibacillus massiliensis</name>
    <dbReference type="NCBI Taxonomy" id="1462526"/>
    <lineage>
        <taxon>Bacteria</taxon>
        <taxon>Bacillati</taxon>
        <taxon>Bacillota</taxon>
        <taxon>Bacilli</taxon>
        <taxon>Bacillales</taxon>
        <taxon>Bacillaceae</taxon>
        <taxon>Virgibacillus</taxon>
    </lineage>
</organism>
<reference evidence="3" key="2">
    <citation type="submission" date="2014-05" db="EMBL/GenBank/DDBJ databases">
        <title>Draft genome sequence of Virgibacillus massiliensis Vm-5.</title>
        <authorList>
            <person name="Khelaifia S."/>
            <person name="Croce O."/>
            <person name="Lagier J.C."/>
            <person name="Raoult D."/>
        </authorList>
    </citation>
    <scope>NUCLEOTIDE SEQUENCE [LARGE SCALE GENOMIC DNA]</scope>
    <source>
        <strain evidence="3">Vm-5</strain>
    </source>
</reference>
<comment type="caution">
    <text evidence="2">The sequence shown here is derived from an EMBL/GenBank/DDBJ whole genome shotgun (WGS) entry which is preliminary data.</text>
</comment>